<feature type="compositionally biased region" description="Basic and acidic residues" evidence="2">
    <location>
        <begin position="1"/>
        <end position="13"/>
    </location>
</feature>
<dbReference type="InterPro" id="IPR013730">
    <property type="entry name" value="Fyv7/TAP26"/>
</dbReference>
<feature type="region of interest" description="Disordered" evidence="2">
    <location>
        <begin position="1"/>
        <end position="30"/>
    </location>
</feature>
<feature type="coiled-coil region" evidence="1">
    <location>
        <begin position="98"/>
        <end position="150"/>
    </location>
</feature>
<organism evidence="3 4">
    <name type="scientific">Aristolochia fimbriata</name>
    <name type="common">White veined hardy Dutchman's pipe vine</name>
    <dbReference type="NCBI Taxonomy" id="158543"/>
    <lineage>
        <taxon>Eukaryota</taxon>
        <taxon>Viridiplantae</taxon>
        <taxon>Streptophyta</taxon>
        <taxon>Embryophyta</taxon>
        <taxon>Tracheophyta</taxon>
        <taxon>Spermatophyta</taxon>
        <taxon>Magnoliopsida</taxon>
        <taxon>Magnoliidae</taxon>
        <taxon>Piperales</taxon>
        <taxon>Aristolochiaceae</taxon>
        <taxon>Aristolochia</taxon>
    </lineage>
</organism>
<evidence type="ECO:0000256" key="2">
    <source>
        <dbReference type="SAM" id="MobiDB-lite"/>
    </source>
</evidence>
<feature type="compositionally biased region" description="Polar residues" evidence="2">
    <location>
        <begin position="71"/>
        <end position="83"/>
    </location>
</feature>
<gene>
    <name evidence="3" type="ORF">H6P81_002102</name>
</gene>
<evidence type="ECO:0000313" key="4">
    <source>
        <dbReference type="Proteomes" id="UP000825729"/>
    </source>
</evidence>
<feature type="region of interest" description="Disordered" evidence="2">
    <location>
        <begin position="70"/>
        <end position="91"/>
    </location>
</feature>
<dbReference type="Pfam" id="PF08524">
    <property type="entry name" value="rRNA_processing"/>
    <property type="match status" value="1"/>
</dbReference>
<dbReference type="PANTHER" id="PTHR15657:SF1">
    <property type="entry name" value="THYROID TRANSCRIPTION FACTOR 1-ASSOCIATED PROTEIN 26"/>
    <property type="match status" value="1"/>
</dbReference>
<proteinExistence type="predicted"/>
<protein>
    <recommendedName>
        <fullName evidence="5">rRNA-processing protein FYV7</fullName>
    </recommendedName>
</protein>
<dbReference type="GO" id="GO:0005634">
    <property type="term" value="C:nucleus"/>
    <property type="evidence" value="ECO:0007669"/>
    <property type="project" value="TreeGrafter"/>
</dbReference>
<dbReference type="PANTHER" id="PTHR15657">
    <property type="entry name" value="THYROID TRANSCRIPTION FACTOR 1-ASSOCIATED PROTEIN 26"/>
    <property type="match status" value="1"/>
</dbReference>
<evidence type="ECO:0008006" key="5">
    <source>
        <dbReference type="Google" id="ProtNLM"/>
    </source>
</evidence>
<name>A0AAV7FAG7_ARIFI</name>
<keyword evidence="4" id="KW-1185">Reference proteome</keyword>
<evidence type="ECO:0000256" key="1">
    <source>
        <dbReference type="SAM" id="Coils"/>
    </source>
</evidence>
<keyword evidence="1" id="KW-0175">Coiled coil</keyword>
<dbReference type="AlphaFoldDB" id="A0AAV7FAG7"/>
<dbReference type="EMBL" id="JAINDJ010000002">
    <property type="protein sequence ID" value="KAG9457594.1"/>
    <property type="molecule type" value="Genomic_DNA"/>
</dbReference>
<evidence type="ECO:0000313" key="3">
    <source>
        <dbReference type="EMBL" id="KAG9457594.1"/>
    </source>
</evidence>
<sequence>MKRPPGEKGENGSHSKSRNGKKRRLGGKGLSLEAFANAKTKRPDYNPAIIKKQKEFYRNAKYIKKFKRTLKQQTENHPSTSTIFEKDDENAVNDRKIKKHKKNSLQSLRGEYEKKREEMVKARMEREAAIQAQNEDRERALSRRKELKQKMLKKTRSGQPVMKYRIEHILESIQGSTS</sequence>
<comment type="caution">
    <text evidence="3">The sequence shown here is derived from an EMBL/GenBank/DDBJ whole genome shotgun (WGS) entry which is preliminary data.</text>
</comment>
<dbReference type="Proteomes" id="UP000825729">
    <property type="component" value="Unassembled WGS sequence"/>
</dbReference>
<feature type="compositionally biased region" description="Basic residues" evidence="2">
    <location>
        <begin position="15"/>
        <end position="26"/>
    </location>
</feature>
<accession>A0AAV7FAG7</accession>
<reference evidence="3 4" key="1">
    <citation type="submission" date="2021-07" db="EMBL/GenBank/DDBJ databases">
        <title>The Aristolochia fimbriata genome: insights into angiosperm evolution, floral development and chemical biosynthesis.</title>
        <authorList>
            <person name="Jiao Y."/>
        </authorList>
    </citation>
    <scope>NUCLEOTIDE SEQUENCE [LARGE SCALE GENOMIC DNA]</scope>
    <source>
        <strain evidence="3">IBCAS-2021</strain>
        <tissue evidence="3">Leaf</tissue>
    </source>
</reference>